<organism evidence="1">
    <name type="scientific">Arundo donax</name>
    <name type="common">Giant reed</name>
    <name type="synonym">Donax arundinaceus</name>
    <dbReference type="NCBI Taxonomy" id="35708"/>
    <lineage>
        <taxon>Eukaryota</taxon>
        <taxon>Viridiplantae</taxon>
        <taxon>Streptophyta</taxon>
        <taxon>Embryophyta</taxon>
        <taxon>Tracheophyta</taxon>
        <taxon>Spermatophyta</taxon>
        <taxon>Magnoliopsida</taxon>
        <taxon>Liliopsida</taxon>
        <taxon>Poales</taxon>
        <taxon>Poaceae</taxon>
        <taxon>PACMAD clade</taxon>
        <taxon>Arundinoideae</taxon>
        <taxon>Arundineae</taxon>
        <taxon>Arundo</taxon>
    </lineage>
</organism>
<sequence>MGSMGQIFWLEAQIILRNPGIHHLNEDLGLTVLAPVATAHDYNGQPRLLHMLSAWSFKNVLQSSHEGATMILIQLLLSTRPFYQMLIALLPFGQGATASINISLWKALVLQ</sequence>
<name>A0A0A8XT97_ARUDO</name>
<dbReference type="EMBL" id="GBRH01282943">
    <property type="protein sequence ID" value="JAD14952.1"/>
    <property type="molecule type" value="Transcribed_RNA"/>
</dbReference>
<reference evidence="1" key="2">
    <citation type="journal article" date="2015" name="Data Brief">
        <title>Shoot transcriptome of the giant reed, Arundo donax.</title>
        <authorList>
            <person name="Barrero R.A."/>
            <person name="Guerrero F.D."/>
            <person name="Moolhuijzen P."/>
            <person name="Goolsby J.A."/>
            <person name="Tidwell J."/>
            <person name="Bellgard S.E."/>
            <person name="Bellgard M.I."/>
        </authorList>
    </citation>
    <scope>NUCLEOTIDE SEQUENCE</scope>
    <source>
        <tissue evidence="1">Shoot tissue taken approximately 20 cm above the soil surface</tissue>
    </source>
</reference>
<accession>A0A0A8XT97</accession>
<dbReference type="AlphaFoldDB" id="A0A0A8XT97"/>
<reference evidence="1" key="1">
    <citation type="submission" date="2014-09" db="EMBL/GenBank/DDBJ databases">
        <authorList>
            <person name="Magalhaes I.L.F."/>
            <person name="Oliveira U."/>
            <person name="Santos F.R."/>
            <person name="Vidigal T.H.D.A."/>
            <person name="Brescovit A.D."/>
            <person name="Santos A.J."/>
        </authorList>
    </citation>
    <scope>NUCLEOTIDE SEQUENCE</scope>
    <source>
        <tissue evidence="1">Shoot tissue taken approximately 20 cm above the soil surface</tissue>
    </source>
</reference>
<proteinExistence type="predicted"/>
<protein>
    <submittedName>
        <fullName evidence="1">Uncharacterized protein</fullName>
    </submittedName>
</protein>
<evidence type="ECO:0000313" key="1">
    <source>
        <dbReference type="EMBL" id="JAD14952.1"/>
    </source>
</evidence>